<dbReference type="SUPFAM" id="SSF53850">
    <property type="entry name" value="Periplasmic binding protein-like II"/>
    <property type="match status" value="1"/>
</dbReference>
<reference evidence="1 2" key="1">
    <citation type="submission" date="2021-03" db="EMBL/GenBank/DDBJ databases">
        <authorList>
            <person name="Kanchanasin P."/>
            <person name="Saeng-In P."/>
            <person name="Phongsopitanun W."/>
            <person name="Yuki M."/>
            <person name="Kudo T."/>
            <person name="Ohkuma M."/>
            <person name="Tanasupawat S."/>
        </authorList>
    </citation>
    <scope>NUCLEOTIDE SEQUENCE [LARGE SCALE GENOMIC DNA]</scope>
    <source>
        <strain evidence="1 2">L46</strain>
    </source>
</reference>
<dbReference type="Pfam" id="PF13531">
    <property type="entry name" value="SBP_bac_11"/>
    <property type="match status" value="1"/>
</dbReference>
<evidence type="ECO:0000313" key="2">
    <source>
        <dbReference type="Proteomes" id="UP000666915"/>
    </source>
</evidence>
<protein>
    <submittedName>
        <fullName evidence="1">Substrate-binding domain-containing protein</fullName>
    </submittedName>
</protein>
<comment type="caution">
    <text evidence="1">The sequence shown here is derived from an EMBL/GenBank/DDBJ whole genome shotgun (WGS) entry which is preliminary data.</text>
</comment>
<keyword evidence="2" id="KW-1185">Reference proteome</keyword>
<sequence>MRWKVWAAALLVVTGAGGGAWALGLLPGPSSCAGGTVRVAVAAQPEIAPALRDVAARFNVEEHRVGGRCVRARVTAVAPAEFARRPELRRRADAWVPESSVWLGIVHDAGGGDVPPGGTPLAATPVVLAMTRPVAEEFAADHVAMSWKLLLKDRAGGVALARRAADPAVGTSGMVAMLAVERVGGKAGDVAGDLRGAAPSPADDASGGSAAVLAGLTTAGRLDRSLTVTTEQAAIAYNGAHRPNPVTPIVPDEGTLLLDHPYAVTARDRRHRDAAAAFGDALGARSARDALQQAGFRAPDGTFGDAYAREHGLSAAPPRALRLPTSEEIDRALSAWRR</sequence>
<accession>A0ABS3R0W6</accession>
<organism evidence="1 2">
    <name type="scientific">Actinomadura nitritigenes</name>
    <dbReference type="NCBI Taxonomy" id="134602"/>
    <lineage>
        <taxon>Bacteria</taxon>
        <taxon>Bacillati</taxon>
        <taxon>Actinomycetota</taxon>
        <taxon>Actinomycetes</taxon>
        <taxon>Streptosporangiales</taxon>
        <taxon>Thermomonosporaceae</taxon>
        <taxon>Actinomadura</taxon>
    </lineage>
</organism>
<gene>
    <name evidence="1" type="ORF">J4557_20415</name>
</gene>
<proteinExistence type="predicted"/>
<name>A0ABS3R0W6_9ACTN</name>
<dbReference type="RefSeq" id="WP_208268311.1">
    <property type="nucleotide sequence ID" value="NZ_BAAAGM010000010.1"/>
</dbReference>
<dbReference type="EMBL" id="JAGEOK010000012">
    <property type="protein sequence ID" value="MBO2439893.1"/>
    <property type="molecule type" value="Genomic_DNA"/>
</dbReference>
<evidence type="ECO:0000313" key="1">
    <source>
        <dbReference type="EMBL" id="MBO2439893.1"/>
    </source>
</evidence>
<dbReference type="Proteomes" id="UP000666915">
    <property type="component" value="Unassembled WGS sequence"/>
</dbReference>